<keyword evidence="4 8" id="KW-0235">DNA replication</keyword>
<dbReference type="GO" id="GO:1902977">
    <property type="term" value="P:mitotic DNA replication preinitiation complex assembly"/>
    <property type="evidence" value="ECO:0007669"/>
    <property type="project" value="TreeGrafter"/>
</dbReference>
<reference evidence="10 11" key="1">
    <citation type="journal article" date="2012" name="PLoS Pathog.">
        <title>Diverse lifestyles and strategies of plant pathogenesis encoded in the genomes of eighteen Dothideomycetes fungi.</title>
        <authorList>
            <person name="Ohm R.A."/>
            <person name="Feau N."/>
            <person name="Henrissat B."/>
            <person name="Schoch C.L."/>
            <person name="Horwitz B.A."/>
            <person name="Barry K.W."/>
            <person name="Condon B.J."/>
            <person name="Copeland A.C."/>
            <person name="Dhillon B."/>
            <person name="Glaser F."/>
            <person name="Hesse C.N."/>
            <person name="Kosti I."/>
            <person name="LaButti K."/>
            <person name="Lindquist E.A."/>
            <person name="Lucas S."/>
            <person name="Salamov A.A."/>
            <person name="Bradshaw R.E."/>
            <person name="Ciuffetti L."/>
            <person name="Hamelin R.C."/>
            <person name="Kema G.H.J."/>
            <person name="Lawrence C."/>
            <person name="Scott J.A."/>
            <person name="Spatafora J.W."/>
            <person name="Turgeon B.G."/>
            <person name="de Wit P.J.G.M."/>
            <person name="Zhong S."/>
            <person name="Goodwin S.B."/>
            <person name="Grigoriev I.V."/>
        </authorList>
    </citation>
    <scope>NUCLEOTIDE SEQUENCE [LARGE SCALE GENOMIC DNA]</scope>
    <source>
        <strain evidence="10 11">UAMH 10762</strain>
    </source>
</reference>
<keyword evidence="5 8" id="KW-0539">Nucleus</keyword>
<organism evidence="10 11">
    <name type="scientific">Baudoinia panamericana (strain UAMH 10762)</name>
    <name type="common">Angels' share fungus</name>
    <name type="synonym">Baudoinia compniacensis (strain UAMH 10762)</name>
    <dbReference type="NCBI Taxonomy" id="717646"/>
    <lineage>
        <taxon>Eukaryota</taxon>
        <taxon>Fungi</taxon>
        <taxon>Dikarya</taxon>
        <taxon>Ascomycota</taxon>
        <taxon>Pezizomycotina</taxon>
        <taxon>Dothideomycetes</taxon>
        <taxon>Dothideomycetidae</taxon>
        <taxon>Mycosphaerellales</taxon>
        <taxon>Teratosphaeriaceae</taxon>
        <taxon>Baudoinia</taxon>
    </lineage>
</organism>
<dbReference type="InterPro" id="IPR040203">
    <property type="entry name" value="Sld2"/>
</dbReference>
<evidence type="ECO:0000256" key="1">
    <source>
        <dbReference type="ARBA" id="ARBA00004123"/>
    </source>
</evidence>
<dbReference type="OMA" id="AVRMPQK"/>
<comment type="function">
    <text evidence="7 8">Has a role in the initiation of DNA replication. Required at S-phase checkpoint.</text>
</comment>
<feature type="compositionally biased region" description="Basic and acidic residues" evidence="9">
    <location>
        <begin position="386"/>
        <end position="408"/>
    </location>
</feature>
<evidence type="ECO:0000256" key="3">
    <source>
        <dbReference type="ARBA" id="ARBA00018363"/>
    </source>
</evidence>
<dbReference type="OrthoDB" id="8775810at2759"/>
<evidence type="ECO:0000256" key="9">
    <source>
        <dbReference type="SAM" id="MobiDB-lite"/>
    </source>
</evidence>
<comment type="subcellular location">
    <subcellularLocation>
        <location evidence="1 8">Nucleus</location>
    </subcellularLocation>
</comment>
<feature type="region of interest" description="Disordered" evidence="9">
    <location>
        <begin position="56"/>
        <end position="81"/>
    </location>
</feature>
<keyword evidence="6 8" id="KW-0131">Cell cycle</keyword>
<dbReference type="Gene3D" id="1.10.10.1460">
    <property type="match status" value="1"/>
</dbReference>
<feature type="compositionally biased region" description="Basic residues" evidence="9">
    <location>
        <begin position="340"/>
        <end position="365"/>
    </location>
</feature>
<dbReference type="eggNOG" id="ENOG502SCF7">
    <property type="taxonomic scope" value="Eukaryota"/>
</dbReference>
<feature type="compositionally biased region" description="Basic and acidic residues" evidence="9">
    <location>
        <begin position="426"/>
        <end position="442"/>
    </location>
</feature>
<name>M2N9Z7_BAUPA</name>
<dbReference type="PANTHER" id="PTHR28124">
    <property type="entry name" value="DNA REPLICATION REGULATOR SLD2"/>
    <property type="match status" value="1"/>
</dbReference>
<dbReference type="KEGG" id="bcom:BAUCODRAFT_34720"/>
<dbReference type="HOGENOM" id="CLU_033089_0_0_1"/>
<evidence type="ECO:0000256" key="7">
    <source>
        <dbReference type="ARBA" id="ARBA00025253"/>
    </source>
</evidence>
<evidence type="ECO:0000256" key="2">
    <source>
        <dbReference type="ARBA" id="ARBA00007276"/>
    </source>
</evidence>
<protein>
    <recommendedName>
        <fullName evidence="3 8">DNA replication regulator SLD2</fullName>
    </recommendedName>
</protein>
<evidence type="ECO:0000256" key="6">
    <source>
        <dbReference type="ARBA" id="ARBA00023306"/>
    </source>
</evidence>
<proteinExistence type="inferred from homology"/>
<dbReference type="GO" id="GO:0000727">
    <property type="term" value="P:double-strand break repair via break-induced replication"/>
    <property type="evidence" value="ECO:0007669"/>
    <property type="project" value="TreeGrafter"/>
</dbReference>
<feature type="region of interest" description="Disordered" evidence="9">
    <location>
        <begin position="309"/>
        <end position="485"/>
    </location>
</feature>
<dbReference type="GO" id="GO:0031261">
    <property type="term" value="C:DNA replication preinitiation complex"/>
    <property type="evidence" value="ECO:0007669"/>
    <property type="project" value="TreeGrafter"/>
</dbReference>
<dbReference type="GO" id="GO:0003688">
    <property type="term" value="F:DNA replication origin binding"/>
    <property type="evidence" value="ECO:0007669"/>
    <property type="project" value="TreeGrafter"/>
</dbReference>
<dbReference type="EMBL" id="KB445556">
    <property type="protein sequence ID" value="EMC95959.1"/>
    <property type="molecule type" value="Genomic_DNA"/>
</dbReference>
<dbReference type="GO" id="GO:0003697">
    <property type="term" value="F:single-stranded DNA binding"/>
    <property type="evidence" value="ECO:0007669"/>
    <property type="project" value="TreeGrafter"/>
</dbReference>
<dbReference type="InterPro" id="IPR021110">
    <property type="entry name" value="DNA_rep_checkpnt_protein"/>
</dbReference>
<dbReference type="Pfam" id="PF11719">
    <property type="entry name" value="Drc1-Sld2"/>
    <property type="match status" value="1"/>
</dbReference>
<dbReference type="Proteomes" id="UP000011761">
    <property type="component" value="Unassembled WGS sequence"/>
</dbReference>
<dbReference type="GeneID" id="19112489"/>
<keyword evidence="11" id="KW-1185">Reference proteome</keyword>
<evidence type="ECO:0000313" key="10">
    <source>
        <dbReference type="EMBL" id="EMC95959.1"/>
    </source>
</evidence>
<evidence type="ECO:0000313" key="11">
    <source>
        <dbReference type="Proteomes" id="UP000011761"/>
    </source>
</evidence>
<evidence type="ECO:0000256" key="5">
    <source>
        <dbReference type="ARBA" id="ARBA00023242"/>
    </source>
</evidence>
<gene>
    <name evidence="10" type="ORF">BAUCODRAFT_34720</name>
</gene>
<dbReference type="PANTHER" id="PTHR28124:SF1">
    <property type="entry name" value="DNA REPLICATION REGULATOR SLD2"/>
    <property type="match status" value="1"/>
</dbReference>
<feature type="compositionally biased region" description="Basic residues" evidence="9">
    <location>
        <begin position="462"/>
        <end position="471"/>
    </location>
</feature>
<comment type="similarity">
    <text evidence="2 8">Belongs to the SLD2 family.</text>
</comment>
<evidence type="ECO:0000256" key="8">
    <source>
        <dbReference type="RuleBase" id="RU367067"/>
    </source>
</evidence>
<feature type="region of interest" description="Disordered" evidence="9">
    <location>
        <begin position="168"/>
        <end position="224"/>
    </location>
</feature>
<dbReference type="GO" id="GO:0006270">
    <property type="term" value="P:DNA replication initiation"/>
    <property type="evidence" value="ECO:0007669"/>
    <property type="project" value="UniProtKB-UniRule"/>
</dbReference>
<sequence length="485" mass="53473">MSYGEETNAAQLTSLKHELKAWEKVFAIDHDGRKPSRDDIRQDASISAKYKAYNALRTRHHDEAAHSTPKRGRQRRLASDRERTVLRERCGNAVAATPRKTRGREVEKHEVENQVIEPTPAFIRCALGPTPQKDGQVLSIFDIGLSATPSKRDRAIFTAEADAIIASTPSKQTRASAAGPEQALSATPQSSGKRRLLDAFAGTPLKRQRLEDGSTPGTARPKYATPSFLRRSFPLAAIEEDAASEAPPPFKKRGGFVRSLSSIIQGLRKHEEERMDDEWDVLNELEAEERGEPKPVQKAHVLVAESQGMEMPLGPDQGTGEDAASDSEAEVVLGADGKPRKPWKKKGLKRQTKRVIMRPVMHRPKKAEELQRVDEADEEAVAETQTVEKADGVVRDGDQAAQVNKEEASGSDFETNGAAHKRDKKKRLDEGNVRQGDAEKASPKQRVAKKVSATAHANFRALKIKNKHSKANGRGGGRGKFGRRR</sequence>
<dbReference type="RefSeq" id="XP_007676836.1">
    <property type="nucleotide sequence ID" value="XM_007678646.1"/>
</dbReference>
<accession>M2N9Z7</accession>
<dbReference type="AlphaFoldDB" id="M2N9Z7"/>
<evidence type="ECO:0000256" key="4">
    <source>
        <dbReference type="ARBA" id="ARBA00022705"/>
    </source>
</evidence>